<evidence type="ECO:0000259" key="1">
    <source>
        <dbReference type="Pfam" id="PF03372"/>
    </source>
</evidence>
<dbReference type="InterPro" id="IPR036691">
    <property type="entry name" value="Endo/exonu/phosph_ase_sf"/>
</dbReference>
<dbReference type="EMBL" id="WNYA01015126">
    <property type="protein sequence ID" value="KAG8539327.1"/>
    <property type="molecule type" value="Genomic_DNA"/>
</dbReference>
<dbReference type="AlphaFoldDB" id="A0AAV6YW09"/>
<dbReference type="Pfam" id="PF03372">
    <property type="entry name" value="Exo_endo_phos"/>
    <property type="match status" value="1"/>
</dbReference>
<evidence type="ECO:0000313" key="3">
    <source>
        <dbReference type="Proteomes" id="UP000824782"/>
    </source>
</evidence>
<gene>
    <name evidence="2" type="ORF">GDO81_021071</name>
</gene>
<dbReference type="Proteomes" id="UP000824782">
    <property type="component" value="Unassembled WGS sequence"/>
</dbReference>
<comment type="caution">
    <text evidence="2">The sequence shown here is derived from an EMBL/GenBank/DDBJ whole genome shotgun (WGS) entry which is preliminary data.</text>
</comment>
<name>A0AAV6YW09_ENGPU</name>
<dbReference type="Gene3D" id="3.60.10.10">
    <property type="entry name" value="Endonuclease/exonuclease/phosphatase"/>
    <property type="match status" value="1"/>
</dbReference>
<dbReference type="InterPro" id="IPR005135">
    <property type="entry name" value="Endo/exonuclease/phosphatase"/>
</dbReference>
<dbReference type="SUPFAM" id="SSF56219">
    <property type="entry name" value="DNase I-like"/>
    <property type="match status" value="1"/>
</dbReference>
<feature type="domain" description="Endonuclease/exonuclease/phosphatase" evidence="1">
    <location>
        <begin position="12"/>
        <end position="92"/>
    </location>
</feature>
<proteinExistence type="predicted"/>
<sequence length="100" mass="10812">MMAAPTPLTLASINVASIKSDAARFAAFDFLGRVEADILFLQETRLPDLAAVFKAKREWRHGPSYWSLAAEPYSGVAVLFTAPVECRRVIDPSGTGSVSL</sequence>
<protein>
    <recommendedName>
        <fullName evidence="1">Endonuclease/exonuclease/phosphatase domain-containing protein</fullName>
    </recommendedName>
</protein>
<dbReference type="GO" id="GO:0003824">
    <property type="term" value="F:catalytic activity"/>
    <property type="evidence" value="ECO:0007669"/>
    <property type="project" value="InterPro"/>
</dbReference>
<keyword evidence="3" id="KW-1185">Reference proteome</keyword>
<evidence type="ECO:0000313" key="2">
    <source>
        <dbReference type="EMBL" id="KAG8539327.1"/>
    </source>
</evidence>
<organism evidence="2 3">
    <name type="scientific">Engystomops pustulosus</name>
    <name type="common">Tungara frog</name>
    <name type="synonym">Physalaemus pustulosus</name>
    <dbReference type="NCBI Taxonomy" id="76066"/>
    <lineage>
        <taxon>Eukaryota</taxon>
        <taxon>Metazoa</taxon>
        <taxon>Chordata</taxon>
        <taxon>Craniata</taxon>
        <taxon>Vertebrata</taxon>
        <taxon>Euteleostomi</taxon>
        <taxon>Amphibia</taxon>
        <taxon>Batrachia</taxon>
        <taxon>Anura</taxon>
        <taxon>Neobatrachia</taxon>
        <taxon>Hyloidea</taxon>
        <taxon>Leptodactylidae</taxon>
        <taxon>Leiuperinae</taxon>
        <taxon>Engystomops</taxon>
    </lineage>
</organism>
<accession>A0AAV6YW09</accession>
<reference evidence="2" key="1">
    <citation type="thesis" date="2020" institute="ProQuest LLC" country="789 East Eisenhower Parkway, Ann Arbor, MI, USA">
        <title>Comparative Genomics and Chromosome Evolution.</title>
        <authorList>
            <person name="Mudd A.B."/>
        </authorList>
    </citation>
    <scope>NUCLEOTIDE SEQUENCE</scope>
    <source>
        <strain evidence="2">237g6f4</strain>
        <tissue evidence="2">Blood</tissue>
    </source>
</reference>